<evidence type="ECO:0000256" key="1">
    <source>
        <dbReference type="PROSITE-ProRule" id="PRU00339"/>
    </source>
</evidence>
<dbReference type="Proteomes" id="UP000236728">
    <property type="component" value="Unassembled WGS sequence"/>
</dbReference>
<sequence>MEGRVDELVRMLVGSQDGQSQLLLCRAYYAEELGDQAVTACEVALQTLHDDSQAQLWMGRAYGLKARNAGPFAAMKLARKVKSSFESAYQLDPHNAAAANDLGEFYVGAPSIVGGGVDLAADLADKISGTMPEAGHRVRAMIAEKQKDFPTAEREFRAATAVANRPEAWVDLGAYFFRRSDGKQAVSALEHAVALDTRHGSPTVDSATLLQENHWGLERPEHWLRQYLEGSAKSDEAPTFRVHTKLGLMLKKDGDVAGAKIEINKALALASNYAPASKALQGL</sequence>
<dbReference type="InterPro" id="IPR011990">
    <property type="entry name" value="TPR-like_helical_dom_sf"/>
</dbReference>
<dbReference type="SMART" id="SM00028">
    <property type="entry name" value="TPR"/>
    <property type="match status" value="2"/>
</dbReference>
<dbReference type="PROSITE" id="PS50005">
    <property type="entry name" value="TPR"/>
    <property type="match status" value="1"/>
</dbReference>
<dbReference type="AlphaFoldDB" id="A0A1H5TRJ0"/>
<name>A0A1H5TRJ0_9BACT</name>
<dbReference type="Gene3D" id="1.25.40.10">
    <property type="entry name" value="Tetratricopeptide repeat domain"/>
    <property type="match status" value="2"/>
</dbReference>
<evidence type="ECO:0008006" key="4">
    <source>
        <dbReference type="Google" id="ProtNLM"/>
    </source>
</evidence>
<gene>
    <name evidence="2" type="ORF">SAMN05421819_0688</name>
</gene>
<organism evidence="2 3">
    <name type="scientific">Bryocella elongata</name>
    <dbReference type="NCBI Taxonomy" id="863522"/>
    <lineage>
        <taxon>Bacteria</taxon>
        <taxon>Pseudomonadati</taxon>
        <taxon>Acidobacteriota</taxon>
        <taxon>Terriglobia</taxon>
        <taxon>Terriglobales</taxon>
        <taxon>Acidobacteriaceae</taxon>
        <taxon>Bryocella</taxon>
    </lineage>
</organism>
<dbReference type="InterPro" id="IPR019734">
    <property type="entry name" value="TPR_rpt"/>
</dbReference>
<dbReference type="SUPFAM" id="SSF48452">
    <property type="entry name" value="TPR-like"/>
    <property type="match status" value="2"/>
</dbReference>
<keyword evidence="1" id="KW-0802">TPR repeat</keyword>
<dbReference type="EMBL" id="FNVA01000001">
    <property type="protein sequence ID" value="SEF64627.1"/>
    <property type="molecule type" value="Genomic_DNA"/>
</dbReference>
<protein>
    <recommendedName>
        <fullName evidence="4">Tetratricopeptide repeat-containing protein</fullName>
    </recommendedName>
</protein>
<accession>A0A1H5TRJ0</accession>
<evidence type="ECO:0000313" key="3">
    <source>
        <dbReference type="Proteomes" id="UP000236728"/>
    </source>
</evidence>
<feature type="repeat" description="TPR" evidence="1">
    <location>
        <begin position="166"/>
        <end position="199"/>
    </location>
</feature>
<evidence type="ECO:0000313" key="2">
    <source>
        <dbReference type="EMBL" id="SEF64627.1"/>
    </source>
</evidence>
<proteinExistence type="predicted"/>
<reference evidence="2 3" key="1">
    <citation type="submission" date="2016-10" db="EMBL/GenBank/DDBJ databases">
        <authorList>
            <person name="de Groot N.N."/>
        </authorList>
    </citation>
    <scope>NUCLEOTIDE SEQUENCE [LARGE SCALE GENOMIC DNA]</scope>
    <source>
        <strain evidence="2 3">DSM 22489</strain>
    </source>
</reference>
<keyword evidence="3" id="KW-1185">Reference proteome</keyword>